<keyword evidence="14" id="KW-0943">RNA-mediated gene silencing</keyword>
<evidence type="ECO:0000256" key="2">
    <source>
        <dbReference type="ARBA" id="ARBA00001946"/>
    </source>
</evidence>
<dbReference type="Proteomes" id="UP000634136">
    <property type="component" value="Unassembled WGS sequence"/>
</dbReference>
<keyword evidence="27" id="KW-1185">Reference proteome</keyword>
<evidence type="ECO:0000256" key="10">
    <source>
        <dbReference type="ARBA" id="ARBA00022806"/>
    </source>
</evidence>
<evidence type="ECO:0000256" key="13">
    <source>
        <dbReference type="ARBA" id="ARBA00022884"/>
    </source>
</evidence>
<dbReference type="InterPro" id="IPR001650">
    <property type="entry name" value="Helicase_C-like"/>
</dbReference>
<evidence type="ECO:0000256" key="15">
    <source>
        <dbReference type="ARBA" id="ARBA00023211"/>
    </source>
</evidence>
<dbReference type="Gene3D" id="3.30.160.380">
    <property type="entry name" value="Dicer dimerisation domain"/>
    <property type="match status" value="1"/>
</dbReference>
<dbReference type="GO" id="GO:0046872">
    <property type="term" value="F:metal ion binding"/>
    <property type="evidence" value="ECO:0007669"/>
    <property type="project" value="UniProtKB-KW"/>
</dbReference>
<dbReference type="CDD" id="cd18034">
    <property type="entry name" value="DEXHc_dicer"/>
    <property type="match status" value="1"/>
</dbReference>
<dbReference type="PROSITE" id="PS51192">
    <property type="entry name" value="HELICASE_ATP_BIND_1"/>
    <property type="match status" value="1"/>
</dbReference>
<dbReference type="PROSITE" id="PS00517">
    <property type="entry name" value="RNASE_3_1"/>
    <property type="match status" value="1"/>
</dbReference>
<evidence type="ECO:0000256" key="9">
    <source>
        <dbReference type="ARBA" id="ARBA00022801"/>
    </source>
</evidence>
<dbReference type="FunFam" id="3.40.50.300:FF:000420">
    <property type="entry name" value="Endoribonuclease dicer-like 1"/>
    <property type="match status" value="1"/>
</dbReference>
<evidence type="ECO:0000259" key="23">
    <source>
        <dbReference type="PROSITE" id="PS51192"/>
    </source>
</evidence>
<dbReference type="InterPro" id="IPR000999">
    <property type="entry name" value="RNase_III_dom"/>
</dbReference>
<comment type="cofactor">
    <cofactor evidence="1">
        <name>Mn(2+)</name>
        <dbReference type="ChEBI" id="CHEBI:29035"/>
    </cofactor>
</comment>
<reference evidence="26" key="1">
    <citation type="submission" date="2020-09" db="EMBL/GenBank/DDBJ databases">
        <title>Genome-Enabled Discovery of Anthraquinone Biosynthesis in Senna tora.</title>
        <authorList>
            <person name="Kang S.-H."/>
            <person name="Pandey R.P."/>
            <person name="Lee C.-M."/>
            <person name="Sim J.-S."/>
            <person name="Jeong J.-T."/>
            <person name="Choi B.-S."/>
            <person name="Jung M."/>
            <person name="Ginzburg D."/>
            <person name="Zhao K."/>
            <person name="Won S.Y."/>
            <person name="Oh T.-J."/>
            <person name="Yu Y."/>
            <person name="Kim N.-H."/>
            <person name="Lee O.R."/>
            <person name="Lee T.-H."/>
            <person name="Bashyal P."/>
            <person name="Kim T.-S."/>
            <person name="Lee W.-H."/>
            <person name="Kawkins C."/>
            <person name="Kim C.-K."/>
            <person name="Kim J.S."/>
            <person name="Ahn B.O."/>
            <person name="Rhee S.Y."/>
            <person name="Sohng J.K."/>
        </authorList>
    </citation>
    <scope>NUCLEOTIDE SEQUENCE</scope>
    <source>
        <tissue evidence="26">Leaf</tissue>
    </source>
</reference>
<dbReference type="SMART" id="SM00949">
    <property type="entry name" value="PAZ"/>
    <property type="match status" value="1"/>
</dbReference>
<dbReference type="PANTHER" id="PTHR14950">
    <property type="entry name" value="DICER-RELATED"/>
    <property type="match status" value="1"/>
</dbReference>
<dbReference type="InterPro" id="IPR038248">
    <property type="entry name" value="Dicer_dimer_sf"/>
</dbReference>
<evidence type="ECO:0000256" key="4">
    <source>
        <dbReference type="ARBA" id="ARBA00022722"/>
    </source>
</evidence>
<sequence length="1573" mass="177104">MDSPINSTHQESLSSMDMDMDPRKYQLEVFQVARDKNTIAVLDTGSGKTLIALMLIKHIAQSINSTAPKKLILFLAPTVHLVNQQFNIIKHHTNFEVEEYYGAKGVDTWNLKSWEKEISDHDVLIMTPQILLDALRKAFLRIETVCLLIIDECHRATGNHPYAKIMKEFYHKANEKPKIFGMTASPVIKKGASSTMDCKGQISELENILDSEIYTIEDRTEMEVYIPSAKEGCRYYDQAQFPAMSLKLRIEALWSESDALLSELQRSMQSNYNNVDDKFKALHKRMSNELAKSLYCLEDLGLLCAYEAVKVCLENFPNMEEDHEVYRKAHKNLFEVEFDFTEAVNLGYISPKLHELIQIFQSFGESSQVLCLIFVERIVAAKVIERFVKKVSQLSHLTVSYLTGSNTSNDSLAPKRQKETLDSFRSGKVNLLFTTDVIEEGIHVPNCSCVIRFDLPKTVRSYVQSRGRARQANSQFIVMLERGNLKQRNLLFDIIKSERFMTDASINRGLDTLFLRTCTVEETPAYYVDSTGASVTSDSSVTLIHQYCEKLKGNKYNTKPKFEFQNMESGFTCKLSFPPNAAFQTIVGPLSRNTHLAKQLVCLEACKELHKKGALDDHLHPSVEESLEQNHIVKSKKTSSGAGTTKRKELHGRASIHMLCGAWGDKTNGAIFHAYKFGFTCNIFNEAYSGFVLLMESKLDDDVGNIELELYLISKIVKTSVSSCGEVHLDAEQIKKAKCFHELFFNGVFGRLIFGSKAARGKREFLLQNETSSLWIPSNLYLLLPLENLNDIYKGSLKINWTGINSCASAIDFIRKKYSMGAEHGDDDRKNMSLSDTSSLDAECDGTKKIHFADCVLDINNVKDLVVLAIHTGRIYCIIEVAHDLSAESPFDGTSENATERVTFSDYYSKRYGITMRYPGQPLLHLRQSHNPHNLLVNFNEDDTMDKASESGLVTQKARAHVHIPPELLCTIDLRRDVLKSLYLLPSLMHRFESLMLASQLRQEIDGQNSNFNIRSSLILEALTTMRCSENFSMERLELLGDSVLKYAGYIRDSAFEPRRWVAPGQRSIHTVCCKCGVETVEVPLDSEFQSEDPKIVVGKFCDRGHRWICSKTISDCVEALIGAYYVGGGLFASLHVMKWFGIDADLEPSLVDEAITAASLHLYVPKENEIANLETNIGYKFSVKGLLLEAMTHPSAQELGGGYCYERLEFLGDSVLDLLITWHLYQNHTDIDPGELTDLRSASVNNENFAQVAVRRNLQQHLLHSSESLLSQITDYVKAISLMNTKSLPGVKGPKALGDLVESIAGAILIDTKLDLEQVWRVFKPLLSPIVTPDKLELPPLRELLELSDSLGYFVKEKCRKKGDKVHAELSLQLQDDLLVREGQGPNRKTAKGEAAFHLLKDLEKKGISYHNCGTKRRRDISDHLVDSTCSTSDSNVCTSVPDELSSESVILKRTKVDSNPKDAIPVIASINMNKGGPRITLFELCKRLQWPMPTFDSEEFKQRTPFEFGEGSERRTGLVCFMSNIQLCIPNCGNIECKGDSRADKKSSHDSAALAMLYELQRLGKLKIGDF</sequence>
<dbReference type="Gene3D" id="1.10.1520.10">
    <property type="entry name" value="Ribonuclease III domain"/>
    <property type="match status" value="2"/>
</dbReference>
<dbReference type="Pfam" id="PF00636">
    <property type="entry name" value="Ribonuclease_3"/>
    <property type="match status" value="1"/>
</dbReference>
<dbReference type="GO" id="GO:0005524">
    <property type="term" value="F:ATP binding"/>
    <property type="evidence" value="ECO:0007669"/>
    <property type="project" value="UniProtKB-KW"/>
</dbReference>
<proteinExistence type="inferred from homology"/>
<evidence type="ECO:0000256" key="17">
    <source>
        <dbReference type="ARBA" id="ARBA00035116"/>
    </source>
</evidence>
<dbReference type="SMART" id="SM00490">
    <property type="entry name" value="HELICc"/>
    <property type="match status" value="1"/>
</dbReference>
<dbReference type="GO" id="GO:0003723">
    <property type="term" value="F:RNA binding"/>
    <property type="evidence" value="ECO:0007669"/>
    <property type="project" value="UniProtKB-UniRule"/>
</dbReference>
<feature type="domain" description="DRBM" evidence="20">
    <location>
        <begin position="1383"/>
        <end position="1406"/>
    </location>
</feature>
<dbReference type="InterPro" id="IPR036389">
    <property type="entry name" value="RNase_III_sf"/>
</dbReference>
<keyword evidence="6" id="KW-0677">Repeat</keyword>
<feature type="domain" description="Helicase ATP-binding" evidence="23">
    <location>
        <begin position="29"/>
        <end position="186"/>
    </location>
</feature>
<dbReference type="GO" id="GO:0004386">
    <property type="term" value="F:helicase activity"/>
    <property type="evidence" value="ECO:0007669"/>
    <property type="project" value="UniProtKB-KW"/>
</dbReference>
<dbReference type="SUPFAM" id="SSF52540">
    <property type="entry name" value="P-loop containing nucleoside triphosphate hydrolases"/>
    <property type="match status" value="1"/>
</dbReference>
<dbReference type="Pfam" id="PF02170">
    <property type="entry name" value="PAZ"/>
    <property type="match status" value="1"/>
</dbReference>
<dbReference type="PROSITE" id="PS51327">
    <property type="entry name" value="DICER_DSRBF"/>
    <property type="match status" value="1"/>
</dbReference>
<dbReference type="Pfam" id="PF00271">
    <property type="entry name" value="Helicase_C"/>
    <property type="match status" value="1"/>
</dbReference>
<dbReference type="Gene3D" id="3.30.160.20">
    <property type="match status" value="1"/>
</dbReference>
<dbReference type="SMART" id="SM00535">
    <property type="entry name" value="RIBOc"/>
    <property type="match status" value="2"/>
</dbReference>
<name>A0A834X7G1_9FABA</name>
<evidence type="ECO:0000259" key="20">
    <source>
        <dbReference type="PROSITE" id="PS50137"/>
    </source>
</evidence>
<dbReference type="InterPro" id="IPR014001">
    <property type="entry name" value="Helicase_ATP-bd"/>
</dbReference>
<feature type="domain" description="Helicase C-terminal" evidence="24">
    <location>
        <begin position="355"/>
        <end position="514"/>
    </location>
</feature>
<evidence type="ECO:0000256" key="12">
    <source>
        <dbReference type="ARBA" id="ARBA00022842"/>
    </source>
</evidence>
<evidence type="ECO:0000259" key="25">
    <source>
        <dbReference type="PROSITE" id="PS51327"/>
    </source>
</evidence>
<keyword evidence="13 18" id="KW-0694">RNA-binding</keyword>
<evidence type="ECO:0000259" key="24">
    <source>
        <dbReference type="PROSITE" id="PS51194"/>
    </source>
</evidence>
<comment type="cofactor">
    <cofactor evidence="2">
        <name>Mg(2+)</name>
        <dbReference type="ChEBI" id="CHEBI:18420"/>
    </cofactor>
</comment>
<comment type="caution">
    <text evidence="26">The sequence shown here is derived from an EMBL/GenBank/DDBJ whole genome shotgun (WGS) entry which is preliminary data.</text>
</comment>
<dbReference type="PROSITE" id="PS51194">
    <property type="entry name" value="HELICASE_CTER"/>
    <property type="match status" value="1"/>
</dbReference>
<keyword evidence="7" id="KW-0547">Nucleotide-binding</keyword>
<evidence type="ECO:0000313" key="27">
    <source>
        <dbReference type="Proteomes" id="UP000634136"/>
    </source>
</evidence>
<keyword evidence="5" id="KW-0479">Metal-binding</keyword>
<dbReference type="InterPro" id="IPR036085">
    <property type="entry name" value="PAZ_dom_sf"/>
</dbReference>
<accession>A0A834X7G1</accession>
<dbReference type="PROSITE" id="PS50142">
    <property type="entry name" value="RNASE_3_2"/>
    <property type="match status" value="2"/>
</dbReference>
<keyword evidence="8" id="KW-0255">Endonuclease</keyword>
<dbReference type="PROSITE" id="PS50137">
    <property type="entry name" value="DS_RBD"/>
    <property type="match status" value="1"/>
</dbReference>
<dbReference type="Pfam" id="PF00270">
    <property type="entry name" value="DEAD"/>
    <property type="match status" value="1"/>
</dbReference>
<dbReference type="GO" id="GO:0010267">
    <property type="term" value="P:ta-siRNA processing"/>
    <property type="evidence" value="ECO:0007669"/>
    <property type="project" value="UniProtKB-ARBA"/>
</dbReference>
<dbReference type="InterPro" id="IPR011545">
    <property type="entry name" value="DEAD/DEAH_box_helicase_dom"/>
</dbReference>
<comment type="similarity">
    <text evidence="17 18">Belongs to the helicase family. Dicer subfamily.</text>
</comment>
<evidence type="ECO:0000256" key="11">
    <source>
        <dbReference type="ARBA" id="ARBA00022840"/>
    </source>
</evidence>
<keyword evidence="15" id="KW-0464">Manganese</keyword>
<dbReference type="Pfam" id="PF03368">
    <property type="entry name" value="Dicer_dimer"/>
    <property type="match status" value="1"/>
</dbReference>
<dbReference type="InterPro" id="IPR003100">
    <property type="entry name" value="PAZ_dom"/>
</dbReference>
<dbReference type="SMART" id="SM00487">
    <property type="entry name" value="DEXDc"/>
    <property type="match status" value="1"/>
</dbReference>
<dbReference type="EMBL" id="JAAIUW010000002">
    <property type="protein sequence ID" value="KAF7840248.1"/>
    <property type="molecule type" value="Genomic_DNA"/>
</dbReference>
<dbReference type="CDD" id="cd00593">
    <property type="entry name" value="RIBOc"/>
    <property type="match status" value="2"/>
</dbReference>
<dbReference type="SUPFAM" id="SSF101690">
    <property type="entry name" value="PAZ domain"/>
    <property type="match status" value="1"/>
</dbReference>
<dbReference type="InterPro" id="IPR005034">
    <property type="entry name" value="Dicer_dimerisation"/>
</dbReference>
<feature type="domain" description="PAZ" evidence="22">
    <location>
        <begin position="848"/>
        <end position="973"/>
    </location>
</feature>
<dbReference type="FunFam" id="1.10.1520.10:FF:000004">
    <property type="entry name" value="Endoribonuclease dicer-like 1"/>
    <property type="match status" value="1"/>
</dbReference>
<keyword evidence="9" id="KW-0378">Hydrolase</keyword>
<dbReference type="GO" id="GO:0004525">
    <property type="term" value="F:ribonuclease III activity"/>
    <property type="evidence" value="ECO:0007669"/>
    <property type="project" value="InterPro"/>
</dbReference>
<evidence type="ECO:0000256" key="7">
    <source>
        <dbReference type="ARBA" id="ARBA00022741"/>
    </source>
</evidence>
<evidence type="ECO:0000256" key="3">
    <source>
        <dbReference type="ARBA" id="ARBA00004123"/>
    </source>
</evidence>
<evidence type="ECO:0000256" key="18">
    <source>
        <dbReference type="PROSITE-ProRule" id="PRU00657"/>
    </source>
</evidence>
<feature type="region of interest" description="Disordered" evidence="19">
    <location>
        <begin position="626"/>
        <end position="647"/>
    </location>
</feature>
<dbReference type="InterPro" id="IPR014720">
    <property type="entry name" value="dsRBD_dom"/>
</dbReference>
<dbReference type="Gene3D" id="3.40.50.300">
    <property type="entry name" value="P-loop containing nucleotide triphosphate hydrolases"/>
    <property type="match status" value="2"/>
</dbReference>
<evidence type="ECO:0000256" key="14">
    <source>
        <dbReference type="ARBA" id="ARBA00023158"/>
    </source>
</evidence>
<dbReference type="CDD" id="cd18802">
    <property type="entry name" value="SF2_C_dicer"/>
    <property type="match status" value="1"/>
</dbReference>
<dbReference type="OrthoDB" id="6513042at2759"/>
<evidence type="ECO:0000259" key="21">
    <source>
        <dbReference type="PROSITE" id="PS50142"/>
    </source>
</evidence>
<dbReference type="PROSITE" id="PS50821">
    <property type="entry name" value="PAZ"/>
    <property type="match status" value="1"/>
</dbReference>
<dbReference type="InterPro" id="IPR027417">
    <property type="entry name" value="P-loop_NTPase"/>
</dbReference>
<feature type="domain" description="RNase III" evidence="21">
    <location>
        <begin position="998"/>
        <end position="1047"/>
    </location>
</feature>
<evidence type="ECO:0000256" key="19">
    <source>
        <dbReference type="SAM" id="MobiDB-lite"/>
    </source>
</evidence>
<keyword evidence="10" id="KW-0347">Helicase</keyword>
<evidence type="ECO:0000256" key="1">
    <source>
        <dbReference type="ARBA" id="ARBA00001936"/>
    </source>
</evidence>
<keyword evidence="4" id="KW-0540">Nuclease</keyword>
<dbReference type="GO" id="GO:0005634">
    <property type="term" value="C:nucleus"/>
    <property type="evidence" value="ECO:0007669"/>
    <property type="project" value="UniProtKB-SubCell"/>
</dbReference>
<dbReference type="FunFam" id="2.170.260.10:FF:000004">
    <property type="entry name" value="Dicer-like 104"/>
    <property type="match status" value="1"/>
</dbReference>
<keyword evidence="12" id="KW-0460">Magnesium</keyword>
<evidence type="ECO:0000256" key="5">
    <source>
        <dbReference type="ARBA" id="ARBA00022723"/>
    </source>
</evidence>
<dbReference type="GO" id="GO:0005737">
    <property type="term" value="C:cytoplasm"/>
    <property type="evidence" value="ECO:0007669"/>
    <property type="project" value="TreeGrafter"/>
</dbReference>
<organism evidence="26 27">
    <name type="scientific">Senna tora</name>
    <dbReference type="NCBI Taxonomy" id="362788"/>
    <lineage>
        <taxon>Eukaryota</taxon>
        <taxon>Viridiplantae</taxon>
        <taxon>Streptophyta</taxon>
        <taxon>Embryophyta</taxon>
        <taxon>Tracheophyta</taxon>
        <taxon>Spermatophyta</taxon>
        <taxon>Magnoliopsida</taxon>
        <taxon>eudicotyledons</taxon>
        <taxon>Gunneridae</taxon>
        <taxon>Pentapetalae</taxon>
        <taxon>rosids</taxon>
        <taxon>fabids</taxon>
        <taxon>Fabales</taxon>
        <taxon>Fabaceae</taxon>
        <taxon>Caesalpinioideae</taxon>
        <taxon>Cassia clade</taxon>
        <taxon>Senna</taxon>
    </lineage>
</organism>
<protein>
    <submittedName>
        <fullName evidence="26">Endoribonuclease Dicer-like protein 3a</fullName>
    </submittedName>
</protein>
<dbReference type="SUPFAM" id="SSF69065">
    <property type="entry name" value="RNase III domain-like"/>
    <property type="match status" value="2"/>
</dbReference>
<evidence type="ECO:0000256" key="6">
    <source>
        <dbReference type="ARBA" id="ARBA00022737"/>
    </source>
</evidence>
<evidence type="ECO:0000313" key="26">
    <source>
        <dbReference type="EMBL" id="KAF7840248.1"/>
    </source>
</evidence>
<gene>
    <name evidence="26" type="ORF">G2W53_002546</name>
</gene>
<dbReference type="PANTHER" id="PTHR14950:SF46">
    <property type="entry name" value="ENDORIBONUCLEASE DICER HOMOLOG 3"/>
    <property type="match status" value="1"/>
</dbReference>
<dbReference type="FunFam" id="3.40.50.300:FF:000705">
    <property type="entry name" value="Endoribonuclease dicer-like protein"/>
    <property type="match status" value="1"/>
</dbReference>
<feature type="domain" description="RNase III" evidence="21">
    <location>
        <begin position="1171"/>
        <end position="1314"/>
    </location>
</feature>
<evidence type="ECO:0000256" key="16">
    <source>
        <dbReference type="ARBA" id="ARBA00023242"/>
    </source>
</evidence>
<dbReference type="FunFam" id="3.30.160.380:FF:000001">
    <property type="entry name" value="Endoribonuclease dicer-like 1"/>
    <property type="match status" value="1"/>
</dbReference>
<dbReference type="Gene3D" id="2.170.260.10">
    <property type="entry name" value="paz domain"/>
    <property type="match status" value="1"/>
</dbReference>
<keyword evidence="16" id="KW-0539">Nucleus</keyword>
<evidence type="ECO:0000259" key="22">
    <source>
        <dbReference type="PROSITE" id="PS50821"/>
    </source>
</evidence>
<keyword evidence="11" id="KW-0067">ATP-binding</keyword>
<feature type="domain" description="Dicer dsRNA-binding fold" evidence="25">
    <location>
        <begin position="540"/>
        <end position="629"/>
    </location>
</feature>
<comment type="subcellular location">
    <subcellularLocation>
        <location evidence="3">Nucleus</location>
    </subcellularLocation>
</comment>
<evidence type="ECO:0000256" key="8">
    <source>
        <dbReference type="ARBA" id="ARBA00022759"/>
    </source>
</evidence>